<dbReference type="EMBL" id="BBJM01000008">
    <property type="protein sequence ID" value="GAK47520.1"/>
    <property type="molecule type" value="Genomic_DNA"/>
</dbReference>
<organism evidence="1 2">
    <name type="scientific">Secundilactobacillus oryzae JCM 18671</name>
    <dbReference type="NCBI Taxonomy" id="1291743"/>
    <lineage>
        <taxon>Bacteria</taxon>
        <taxon>Bacillati</taxon>
        <taxon>Bacillota</taxon>
        <taxon>Bacilli</taxon>
        <taxon>Lactobacillales</taxon>
        <taxon>Lactobacillaceae</taxon>
        <taxon>Secundilactobacillus</taxon>
    </lineage>
</organism>
<name>A0A081BHK2_9LACO</name>
<keyword evidence="2" id="KW-1185">Reference proteome</keyword>
<reference evidence="1" key="1">
    <citation type="journal article" date="2014" name="Genome Announc.">
        <title>Draft Genome Sequence of Lactobacillus oryzae Strain SG293T.</title>
        <authorList>
            <person name="Tanizawa Y."/>
            <person name="Fujisawa T."/>
            <person name="Mochizuki T."/>
            <person name="Kaminuma E."/>
            <person name="Nakamura Y."/>
            <person name="Tohno M."/>
        </authorList>
    </citation>
    <scope>NUCLEOTIDE SEQUENCE [LARGE SCALE GENOMIC DNA]</scope>
    <source>
        <strain evidence="1">SG293</strain>
    </source>
</reference>
<evidence type="ECO:0000313" key="2">
    <source>
        <dbReference type="Proteomes" id="UP000028700"/>
    </source>
</evidence>
<sequence>MGSVAPTEFLKELPELAKLISAGHFIVETEAVPLADVSEDWQREPDKRLVFTM</sequence>
<accession>A0A081BHK2</accession>
<dbReference type="AlphaFoldDB" id="A0A081BHK2"/>
<protein>
    <submittedName>
        <fullName evidence="1">Zinc-containing alcohol dehydrogenase</fullName>
    </submittedName>
</protein>
<proteinExistence type="predicted"/>
<comment type="caution">
    <text evidence="1">The sequence shown here is derived from an EMBL/GenBank/DDBJ whole genome shotgun (WGS) entry which is preliminary data.</text>
</comment>
<dbReference type="Proteomes" id="UP000028700">
    <property type="component" value="Unassembled WGS sequence"/>
</dbReference>
<evidence type="ECO:0000313" key="1">
    <source>
        <dbReference type="EMBL" id="GAK47520.1"/>
    </source>
</evidence>
<gene>
    <name evidence="1" type="ORF">LOSG293_080060</name>
</gene>